<gene>
    <name evidence="2" type="ORF">HB850_16610</name>
</gene>
<sequence>MRPIEFRAWDNVEGKMYDNRITDLHIDTKGVISSATVYDDNFKPHRKSVGVDIELMQYTGLPDKNKQKYCQDDIVRYKGKNYRLIKGTYKFELLGFKESLQDDPYDFFSEGAYLQGEIVGNIHENPELLKEGAE</sequence>
<organism evidence="2 3">
    <name type="scientific">Listeria newyorkensis</name>
    <dbReference type="NCBI Taxonomy" id="1497681"/>
    <lineage>
        <taxon>Bacteria</taxon>
        <taxon>Bacillati</taxon>
        <taxon>Bacillota</taxon>
        <taxon>Bacilli</taxon>
        <taxon>Bacillales</taxon>
        <taxon>Listeriaceae</taxon>
        <taxon>Listeria</taxon>
    </lineage>
</organism>
<dbReference type="Gene3D" id="2.30.30.290">
    <property type="entry name" value="YopX-like domains"/>
    <property type="match status" value="1"/>
</dbReference>
<feature type="domain" description="YopX protein" evidence="1">
    <location>
        <begin position="5"/>
        <end position="130"/>
    </location>
</feature>
<evidence type="ECO:0000313" key="2">
    <source>
        <dbReference type="EMBL" id="MBC1459361.1"/>
    </source>
</evidence>
<dbReference type="InterPro" id="IPR019096">
    <property type="entry name" value="YopX_protein"/>
</dbReference>
<dbReference type="SUPFAM" id="SSF159006">
    <property type="entry name" value="YopX-like"/>
    <property type="match status" value="1"/>
</dbReference>
<name>A0A841YZK1_9LIST</name>
<dbReference type="Pfam" id="PF09643">
    <property type="entry name" value="YopX"/>
    <property type="match status" value="1"/>
</dbReference>
<evidence type="ECO:0000259" key="1">
    <source>
        <dbReference type="Pfam" id="PF09643"/>
    </source>
</evidence>
<proteinExistence type="predicted"/>
<evidence type="ECO:0000313" key="3">
    <source>
        <dbReference type="Proteomes" id="UP000569903"/>
    </source>
</evidence>
<dbReference type="RefSeq" id="WP_185390462.1">
    <property type="nucleotide sequence ID" value="NZ_JAARQN010000028.1"/>
</dbReference>
<accession>A0A841YZK1</accession>
<dbReference type="Proteomes" id="UP000569903">
    <property type="component" value="Unassembled WGS sequence"/>
</dbReference>
<reference evidence="2 3" key="1">
    <citation type="submission" date="2020-03" db="EMBL/GenBank/DDBJ databases">
        <title>Soil Listeria distribution.</title>
        <authorList>
            <person name="Liao J."/>
            <person name="Wiedmann M."/>
        </authorList>
    </citation>
    <scope>NUCLEOTIDE SEQUENCE [LARGE SCALE GENOMIC DNA]</scope>
    <source>
        <strain evidence="2 3">FSL L7-1614</strain>
    </source>
</reference>
<comment type="caution">
    <text evidence="2">The sequence shown here is derived from an EMBL/GenBank/DDBJ whole genome shotgun (WGS) entry which is preliminary data.</text>
</comment>
<protein>
    <recommendedName>
        <fullName evidence="1">YopX protein domain-containing protein</fullName>
    </recommendedName>
</protein>
<dbReference type="InterPro" id="IPR023385">
    <property type="entry name" value="YopX-like_C"/>
</dbReference>
<dbReference type="EMBL" id="JAARQN010000028">
    <property type="protein sequence ID" value="MBC1459361.1"/>
    <property type="molecule type" value="Genomic_DNA"/>
</dbReference>
<dbReference type="AlphaFoldDB" id="A0A841YZK1"/>